<dbReference type="PANTHER" id="PTHR44145">
    <property type="entry name" value="DNAJ HOMOLOG SUBFAMILY A MEMBER 3, MITOCHONDRIAL"/>
    <property type="match status" value="1"/>
</dbReference>
<dbReference type="AlphaFoldDB" id="A0A6C0HSU7"/>
<dbReference type="PRINTS" id="PR00625">
    <property type="entry name" value="JDOMAIN"/>
</dbReference>
<evidence type="ECO:0000259" key="2">
    <source>
        <dbReference type="PROSITE" id="PS50076"/>
    </source>
</evidence>
<dbReference type="PROSITE" id="PS50076">
    <property type="entry name" value="DNAJ_2"/>
    <property type="match status" value="1"/>
</dbReference>
<dbReference type="InterPro" id="IPR001623">
    <property type="entry name" value="DnaJ_domain"/>
</dbReference>
<dbReference type="EMBL" id="MN740006">
    <property type="protein sequence ID" value="QHT83205.1"/>
    <property type="molecule type" value="Genomic_DNA"/>
</dbReference>
<sequence length="275" mass="32545">MNITKAREIFGDVSNIDLKKKYYKLALKHHPDKNGNTEEAKQMFQEINDAYEFLKKNQDVSSDSYDDLLTSFISIFKEPFYQFIPTIISKISFLEEMSKEDCIKIYDFFYKNKEVFHLTDEFLENVKAIIVKKYENDDFFILHPTIDDLLDHNLYKLEVDNEEYYAPLWHSEYIFDKKNKKGEICVKCIPILDGVYLDDENNVYTEITVPFDEKLLTENIWCTIGTTKFEIPCEILQIMKKQVFIIKGEGISKNNNISNTNKSDIYVTIHFKNLF</sequence>
<keyword evidence="1" id="KW-0143">Chaperone</keyword>
<dbReference type="CDD" id="cd06257">
    <property type="entry name" value="DnaJ"/>
    <property type="match status" value="1"/>
</dbReference>
<dbReference type="Pfam" id="PF00226">
    <property type="entry name" value="DnaJ"/>
    <property type="match status" value="1"/>
</dbReference>
<dbReference type="InterPro" id="IPR036869">
    <property type="entry name" value="J_dom_sf"/>
</dbReference>
<evidence type="ECO:0000256" key="1">
    <source>
        <dbReference type="ARBA" id="ARBA00023186"/>
    </source>
</evidence>
<dbReference type="SUPFAM" id="SSF46565">
    <property type="entry name" value="Chaperone J-domain"/>
    <property type="match status" value="1"/>
</dbReference>
<protein>
    <recommendedName>
        <fullName evidence="2">J domain-containing protein</fullName>
    </recommendedName>
</protein>
<dbReference type="Gene3D" id="1.10.287.110">
    <property type="entry name" value="DnaJ domain"/>
    <property type="match status" value="1"/>
</dbReference>
<evidence type="ECO:0000313" key="3">
    <source>
        <dbReference type="EMBL" id="QHT83205.1"/>
    </source>
</evidence>
<dbReference type="SMART" id="SM00271">
    <property type="entry name" value="DnaJ"/>
    <property type="match status" value="1"/>
</dbReference>
<reference evidence="3" key="1">
    <citation type="journal article" date="2020" name="Nature">
        <title>Giant virus diversity and host interactions through global metagenomics.</title>
        <authorList>
            <person name="Schulz F."/>
            <person name="Roux S."/>
            <person name="Paez-Espino D."/>
            <person name="Jungbluth S."/>
            <person name="Walsh D.A."/>
            <person name="Denef V.J."/>
            <person name="McMahon K.D."/>
            <person name="Konstantinidis K.T."/>
            <person name="Eloe-Fadrosh E.A."/>
            <person name="Kyrpides N.C."/>
            <person name="Woyke T."/>
        </authorList>
    </citation>
    <scope>NUCLEOTIDE SEQUENCE</scope>
    <source>
        <strain evidence="3">GVMAG-M-3300023184-167</strain>
    </source>
</reference>
<name>A0A6C0HSU7_9ZZZZ</name>
<accession>A0A6C0HSU7</accession>
<dbReference type="PANTHER" id="PTHR44145:SF3">
    <property type="entry name" value="DNAJ HOMOLOG SUBFAMILY A MEMBER 3, MITOCHONDRIAL"/>
    <property type="match status" value="1"/>
</dbReference>
<feature type="domain" description="J" evidence="2">
    <location>
        <begin position="1"/>
        <end position="69"/>
    </location>
</feature>
<organism evidence="3">
    <name type="scientific">viral metagenome</name>
    <dbReference type="NCBI Taxonomy" id="1070528"/>
    <lineage>
        <taxon>unclassified sequences</taxon>
        <taxon>metagenomes</taxon>
        <taxon>organismal metagenomes</taxon>
    </lineage>
</organism>
<dbReference type="InterPro" id="IPR051938">
    <property type="entry name" value="Apopto_cytoskel_mod"/>
</dbReference>
<proteinExistence type="predicted"/>